<dbReference type="Proteomes" id="UP001597601">
    <property type="component" value="Unassembled WGS sequence"/>
</dbReference>
<proteinExistence type="predicted"/>
<dbReference type="Pfam" id="PF13376">
    <property type="entry name" value="OmdA"/>
    <property type="match status" value="1"/>
</dbReference>
<dbReference type="RefSeq" id="WP_377123362.1">
    <property type="nucleotide sequence ID" value="NZ_JBHUON010000002.1"/>
</dbReference>
<sequence length="191" mass="22054">MQTDTETFYPKNRREWRKWLEKNHATKQSVWVVMYKKASEKPSISWTDAVDEAICFGWIDSLKKSVDSESSVQFFSRRKPKSAWSKINKDKVEKLTNEGLITPAGQTTIDIAKQNGSWALLDEVELLVIPDDLQAAFKRHPGSRDFFMSLSKSIKKMMLQWVAFAKLPETRENRINEIAELAGLGKKPKQF</sequence>
<organism evidence="1 2">
    <name type="scientific">Mucilaginibacter antarcticus</name>
    <dbReference type="NCBI Taxonomy" id="1855725"/>
    <lineage>
        <taxon>Bacteria</taxon>
        <taxon>Pseudomonadati</taxon>
        <taxon>Bacteroidota</taxon>
        <taxon>Sphingobacteriia</taxon>
        <taxon>Sphingobacteriales</taxon>
        <taxon>Sphingobacteriaceae</taxon>
        <taxon>Mucilaginibacter</taxon>
    </lineage>
</organism>
<reference evidence="2" key="1">
    <citation type="journal article" date="2019" name="Int. J. Syst. Evol. Microbiol.">
        <title>The Global Catalogue of Microorganisms (GCM) 10K type strain sequencing project: providing services to taxonomists for standard genome sequencing and annotation.</title>
        <authorList>
            <consortium name="The Broad Institute Genomics Platform"/>
            <consortium name="The Broad Institute Genome Sequencing Center for Infectious Disease"/>
            <person name="Wu L."/>
            <person name="Ma J."/>
        </authorList>
    </citation>
    <scope>NUCLEOTIDE SEQUENCE [LARGE SCALE GENOMIC DNA]</scope>
    <source>
        <strain evidence="2">KCTC 52232</strain>
    </source>
</reference>
<dbReference type="EMBL" id="JBHUON010000002">
    <property type="protein sequence ID" value="MFD2863642.1"/>
    <property type="molecule type" value="Genomic_DNA"/>
</dbReference>
<comment type="caution">
    <text evidence="1">The sequence shown here is derived from an EMBL/GenBank/DDBJ whole genome shotgun (WGS) entry which is preliminary data.</text>
</comment>
<evidence type="ECO:0000313" key="2">
    <source>
        <dbReference type="Proteomes" id="UP001597601"/>
    </source>
</evidence>
<accession>A0ABW5XNB0</accession>
<name>A0ABW5XNB0_9SPHI</name>
<protein>
    <submittedName>
        <fullName evidence="1">YdeI family protein</fullName>
    </submittedName>
</protein>
<evidence type="ECO:0000313" key="1">
    <source>
        <dbReference type="EMBL" id="MFD2863642.1"/>
    </source>
</evidence>
<gene>
    <name evidence="1" type="ORF">ACFSYC_02985</name>
</gene>
<keyword evidence="2" id="KW-1185">Reference proteome</keyword>